<keyword evidence="3" id="KW-1185">Reference proteome</keyword>
<organism evidence="2 3">
    <name type="scientific">Streptomyces tagetis</name>
    <dbReference type="NCBI Taxonomy" id="2820809"/>
    <lineage>
        <taxon>Bacteria</taxon>
        <taxon>Bacillati</taxon>
        <taxon>Actinomycetota</taxon>
        <taxon>Actinomycetes</taxon>
        <taxon>Kitasatosporales</taxon>
        <taxon>Streptomycetaceae</taxon>
        <taxon>Streptomyces</taxon>
    </lineage>
</organism>
<gene>
    <name evidence="2" type="ORF">J5Y05_02450</name>
</gene>
<dbReference type="EMBL" id="JAGPNL010000001">
    <property type="protein sequence ID" value="MBQ0825378.1"/>
    <property type="molecule type" value="Genomic_DNA"/>
</dbReference>
<dbReference type="AlphaFoldDB" id="A0A940X8S0"/>
<feature type="chain" id="PRO_5037082667" description="Secreted protein" evidence="1">
    <location>
        <begin position="43"/>
        <end position="435"/>
    </location>
</feature>
<keyword evidence="1" id="KW-0732">Signal</keyword>
<dbReference type="Proteomes" id="UP000677875">
    <property type="component" value="Unassembled WGS sequence"/>
</dbReference>
<protein>
    <recommendedName>
        <fullName evidence="4">Secreted protein</fullName>
    </recommendedName>
</protein>
<evidence type="ECO:0000313" key="3">
    <source>
        <dbReference type="Proteomes" id="UP000677875"/>
    </source>
</evidence>
<reference evidence="2" key="1">
    <citation type="submission" date="2021-04" db="EMBL/GenBank/DDBJ databases">
        <title>Genome seq and assembly of Streptomyces sp. RG38.</title>
        <authorList>
            <person name="Chhetri G."/>
        </authorList>
    </citation>
    <scope>NUCLEOTIDE SEQUENCE</scope>
    <source>
        <strain evidence="2">RG38</strain>
    </source>
</reference>
<feature type="signal peptide" evidence="1">
    <location>
        <begin position="1"/>
        <end position="42"/>
    </location>
</feature>
<sequence>MRQRGRHRRRRRGRALRAALTGAALGLTAAATLISVSQASVAEDPGALRPLAVSARSDELRLTEHRVPQPWLDRLSSAMGEPVGVGTVLDTADRPLREAADCTDDERQALPVAPAATRAYCWDEGETRGWQAGAVTTSGDADDDGRWGSRRVILSAWSREDDTPGAGLARVSFVDADDPEHLSYTSALLTVPVDGGDDYRGLDSPVTGMVWYQDKLLVTTGAGDRNALYVYDVDRVQRATTDTDAVGRVPGGWAAHGCRYVLPAVAAYRLPEVPGAARPEVLSLDRGTFPSSLVAGEWVTADEGRPTRLWRYALSTEPDRSGLPAADRAGHVDAREAYETEAVEVGGVLSYRPTGADRSRWYLGRAATGTEGRGTLWRQDAKGSRATTCGADRSHQCWSALPGSLSYWAETGEVWSQTGRVLFALPLAAVEKALD</sequence>
<evidence type="ECO:0008006" key="4">
    <source>
        <dbReference type="Google" id="ProtNLM"/>
    </source>
</evidence>
<evidence type="ECO:0000313" key="2">
    <source>
        <dbReference type="EMBL" id="MBQ0825378.1"/>
    </source>
</evidence>
<evidence type="ECO:0000256" key="1">
    <source>
        <dbReference type="SAM" id="SignalP"/>
    </source>
</evidence>
<dbReference type="RefSeq" id="WP_210868060.1">
    <property type="nucleotide sequence ID" value="NZ_JAGPNL010000001.1"/>
</dbReference>
<name>A0A940X8S0_9ACTN</name>
<comment type="caution">
    <text evidence="2">The sequence shown here is derived from an EMBL/GenBank/DDBJ whole genome shotgun (WGS) entry which is preliminary data.</text>
</comment>
<accession>A0A940X8S0</accession>
<proteinExistence type="predicted"/>